<gene>
    <name evidence="1" type="ORF">I543_1564</name>
</gene>
<dbReference type="Proteomes" id="UP000020103">
    <property type="component" value="Unassembled WGS sequence"/>
</dbReference>
<organism evidence="1 2">
    <name type="scientific">Mycobacteroides abscessus 21</name>
    <dbReference type="NCBI Taxonomy" id="1299324"/>
    <lineage>
        <taxon>Bacteria</taxon>
        <taxon>Bacillati</taxon>
        <taxon>Actinomycetota</taxon>
        <taxon>Actinomycetes</taxon>
        <taxon>Mycobacteriales</taxon>
        <taxon>Mycobacteriaceae</taxon>
        <taxon>Mycobacteroides</taxon>
        <taxon>Mycobacteroides abscessus</taxon>
    </lineage>
</organism>
<comment type="caution">
    <text evidence="1">The sequence shown here is derived from an EMBL/GenBank/DDBJ whole genome shotgun (WGS) entry which is preliminary data.</text>
</comment>
<protein>
    <submittedName>
        <fullName evidence="1">Putative 2-oxoglutarate dehydrogenase domain protein</fullName>
    </submittedName>
</protein>
<dbReference type="AlphaFoldDB" id="A0A829PZC3"/>
<sequence>MLGADAGLTAGRARVPLPVRVPLAWVPVRGRVTVGAGGRGLGHRLGSKVAQELVPARVDRRRIFLESPVHLFDQPFVLPELWI</sequence>
<evidence type="ECO:0000313" key="2">
    <source>
        <dbReference type="Proteomes" id="UP000020103"/>
    </source>
</evidence>
<evidence type="ECO:0000313" key="1">
    <source>
        <dbReference type="EMBL" id="EUA45514.1"/>
    </source>
</evidence>
<reference evidence="1 2" key="1">
    <citation type="submission" date="2013-12" db="EMBL/GenBank/DDBJ databases">
        <authorList>
            <person name="Madinger N."/>
            <person name="Lenaerts A."/>
            <person name="Ordway D."/>
            <person name="DeGroote M.A."/>
            <person name="Parker T."/>
            <person name="Sizemore C."/>
            <person name="Tallon L.J."/>
            <person name="Sadzewicz L.K."/>
            <person name="Sengamalay N."/>
            <person name="Fraser C.M."/>
            <person name="Hine E."/>
            <person name="Shefchek K.A."/>
            <person name="Das S.P."/>
            <person name="Tettelin H."/>
        </authorList>
    </citation>
    <scope>NUCLEOTIDE SEQUENCE [LARGE SCALE GENOMIC DNA]</scope>
    <source>
        <strain evidence="1 2">21</strain>
    </source>
</reference>
<proteinExistence type="predicted"/>
<dbReference type="EMBL" id="JAOF01000001">
    <property type="protein sequence ID" value="EUA45514.1"/>
    <property type="molecule type" value="Genomic_DNA"/>
</dbReference>
<accession>A0A829PZC3</accession>
<name>A0A829PZC3_9MYCO</name>